<dbReference type="CDD" id="cd06170">
    <property type="entry name" value="LuxR_C_like"/>
    <property type="match status" value="1"/>
</dbReference>
<keyword evidence="1" id="KW-0805">Transcription regulation</keyword>
<dbReference type="SMART" id="SM00421">
    <property type="entry name" value="HTH_LUXR"/>
    <property type="match status" value="1"/>
</dbReference>
<accession>A0ABT1A7J7</accession>
<dbReference type="InterPro" id="IPR036388">
    <property type="entry name" value="WH-like_DNA-bd_sf"/>
</dbReference>
<dbReference type="PROSITE" id="PS00622">
    <property type="entry name" value="HTH_LUXR_1"/>
    <property type="match status" value="1"/>
</dbReference>
<name>A0ABT1A7J7_9PSEU</name>
<evidence type="ECO:0000259" key="4">
    <source>
        <dbReference type="PROSITE" id="PS50043"/>
    </source>
</evidence>
<dbReference type="PANTHER" id="PTHR44688:SF16">
    <property type="entry name" value="DNA-BINDING TRANSCRIPTIONAL ACTIVATOR DEVR_DOSR"/>
    <property type="match status" value="1"/>
</dbReference>
<evidence type="ECO:0000256" key="3">
    <source>
        <dbReference type="ARBA" id="ARBA00023163"/>
    </source>
</evidence>
<sequence>MATGSVERGRLAFGQRAWAAAFAELSGADRESPLDPEDLEHLATAAYLVGRPDTGAEVLARVHREFVRRGDRVRAARCAFWSAFHALQSGEAGRAGGWLARARRLLDEGRHDCVERGYLLYPVAMQAIFAGDTATACEVFGRAVEVGDRFGEPDLVALARVGQGRALIRRGEPTAGMALLDEAMIAVTGDEVSPIVAGDSYCTVIEGCQETFDLRRAQEWTAALAHWCDSQPDLVLYRGQCLVHRAEIMQLHGAWPDAADEAQRACERFRTGNRGTGPEHPGIGAAFYQRAEVARLRGEFAAAEELYQQANRAGREPQPGLALLRLAQGGTDAARVSIARCLGEAEDRVGRARLLPAHVEIMLVAGDVRAARTGADELALITADLDAPLLRAASAQATGAVLLGEGDARAALAPLRRGWSLWYELGAPYEAARSRVLLGLACRALGDEDGAAMEFDAAGSTFQQLGAAPDLARVESLARRRPEGSVSPLTARELDVLRLVATGMGNRAIAAELFLSEKTVARHLSNIFTKLDLPSRSAATAYAYEHHLV</sequence>
<dbReference type="EMBL" id="JAGSOV010000061">
    <property type="protein sequence ID" value="MCO1658988.1"/>
    <property type="molecule type" value="Genomic_DNA"/>
</dbReference>
<evidence type="ECO:0000256" key="1">
    <source>
        <dbReference type="ARBA" id="ARBA00023015"/>
    </source>
</evidence>
<dbReference type="SUPFAM" id="SSF46894">
    <property type="entry name" value="C-terminal effector domain of the bipartite response regulators"/>
    <property type="match status" value="1"/>
</dbReference>
<dbReference type="Pfam" id="PF00196">
    <property type="entry name" value="GerE"/>
    <property type="match status" value="1"/>
</dbReference>
<dbReference type="Gene3D" id="1.10.10.10">
    <property type="entry name" value="Winged helix-like DNA-binding domain superfamily/Winged helix DNA-binding domain"/>
    <property type="match status" value="1"/>
</dbReference>
<dbReference type="SUPFAM" id="SSF48452">
    <property type="entry name" value="TPR-like"/>
    <property type="match status" value="2"/>
</dbReference>
<dbReference type="Proteomes" id="UP001165283">
    <property type="component" value="Unassembled WGS sequence"/>
</dbReference>
<keyword evidence="6" id="KW-1185">Reference proteome</keyword>
<dbReference type="InterPro" id="IPR011990">
    <property type="entry name" value="TPR-like_helical_dom_sf"/>
</dbReference>
<evidence type="ECO:0000313" key="5">
    <source>
        <dbReference type="EMBL" id="MCO1658988.1"/>
    </source>
</evidence>
<dbReference type="PROSITE" id="PS50043">
    <property type="entry name" value="HTH_LUXR_2"/>
    <property type="match status" value="1"/>
</dbReference>
<protein>
    <submittedName>
        <fullName evidence="5">Response regulator transcription factor</fullName>
    </submittedName>
</protein>
<keyword evidence="2" id="KW-0238">DNA-binding</keyword>
<keyword evidence="3" id="KW-0804">Transcription</keyword>
<evidence type="ECO:0000256" key="2">
    <source>
        <dbReference type="ARBA" id="ARBA00023125"/>
    </source>
</evidence>
<dbReference type="InterPro" id="IPR016032">
    <property type="entry name" value="Sig_transdc_resp-reg_C-effctor"/>
</dbReference>
<feature type="domain" description="HTH luxR-type" evidence="4">
    <location>
        <begin position="482"/>
        <end position="547"/>
    </location>
</feature>
<evidence type="ECO:0000313" key="6">
    <source>
        <dbReference type="Proteomes" id="UP001165283"/>
    </source>
</evidence>
<dbReference type="InterPro" id="IPR000792">
    <property type="entry name" value="Tscrpt_reg_LuxR_C"/>
</dbReference>
<organism evidence="5 6">
    <name type="scientific">Pseudonocardia humida</name>
    <dbReference type="NCBI Taxonomy" id="2800819"/>
    <lineage>
        <taxon>Bacteria</taxon>
        <taxon>Bacillati</taxon>
        <taxon>Actinomycetota</taxon>
        <taxon>Actinomycetes</taxon>
        <taxon>Pseudonocardiales</taxon>
        <taxon>Pseudonocardiaceae</taxon>
        <taxon>Pseudonocardia</taxon>
    </lineage>
</organism>
<dbReference type="RefSeq" id="WP_252443528.1">
    <property type="nucleotide sequence ID" value="NZ_JAGSOV010000061.1"/>
</dbReference>
<dbReference type="PRINTS" id="PR00038">
    <property type="entry name" value="HTHLUXR"/>
</dbReference>
<gene>
    <name evidence="5" type="ORF">KDL28_28355</name>
</gene>
<reference evidence="5" key="1">
    <citation type="submission" date="2021-04" db="EMBL/GenBank/DDBJ databases">
        <title>Pseudonocardia sp. nov., isolated from sandy soil of mangrove forest.</title>
        <authorList>
            <person name="Zan Z."/>
            <person name="Huang R."/>
            <person name="Liu W."/>
        </authorList>
    </citation>
    <scope>NUCLEOTIDE SEQUENCE</scope>
    <source>
        <strain evidence="5">S2-4</strain>
    </source>
</reference>
<dbReference type="PANTHER" id="PTHR44688">
    <property type="entry name" value="DNA-BINDING TRANSCRIPTIONAL ACTIVATOR DEVR_DOSR"/>
    <property type="match status" value="1"/>
</dbReference>
<comment type="caution">
    <text evidence="5">The sequence shown here is derived from an EMBL/GenBank/DDBJ whole genome shotgun (WGS) entry which is preliminary data.</text>
</comment>
<proteinExistence type="predicted"/>
<dbReference type="Gene3D" id="1.25.40.10">
    <property type="entry name" value="Tetratricopeptide repeat domain"/>
    <property type="match status" value="2"/>
</dbReference>